<name>A0A397T755_9GLOM</name>
<dbReference type="EMBL" id="QKYT01000099">
    <property type="protein sequence ID" value="RIA93672.1"/>
    <property type="molecule type" value="Genomic_DNA"/>
</dbReference>
<sequence>MLSNEYLSNSNSYSNNKSDCESDDYNNYESDCDKEVSCTPARITDFLLIQLSNIKEALYQIFDCNWEDILKGLVITTLSDPNKCNYYILYTLALLIDHHELKAHRSSWKTGKTYILEHLTISNNMNLLVLSTYHSYSNAITTRLNLKLYYDIDSNINLSDHKRVLDKIVSIIAQSQSHLSQKDKIFHLASNKEIVLAKLWNWAKQIASLSFKN</sequence>
<dbReference type="STRING" id="658196.A0A397T755"/>
<proteinExistence type="predicted"/>
<organism evidence="2 3">
    <name type="scientific">Glomus cerebriforme</name>
    <dbReference type="NCBI Taxonomy" id="658196"/>
    <lineage>
        <taxon>Eukaryota</taxon>
        <taxon>Fungi</taxon>
        <taxon>Fungi incertae sedis</taxon>
        <taxon>Mucoromycota</taxon>
        <taxon>Glomeromycotina</taxon>
        <taxon>Glomeromycetes</taxon>
        <taxon>Glomerales</taxon>
        <taxon>Glomeraceae</taxon>
        <taxon>Glomus</taxon>
    </lineage>
</organism>
<protein>
    <submittedName>
        <fullName evidence="2">Uncharacterized protein</fullName>
    </submittedName>
</protein>
<keyword evidence="3" id="KW-1185">Reference proteome</keyword>
<gene>
    <name evidence="2" type="ORF">C1645_819080</name>
</gene>
<dbReference type="OrthoDB" id="2373574at2759"/>
<comment type="caution">
    <text evidence="2">The sequence shown here is derived from an EMBL/GenBank/DDBJ whole genome shotgun (WGS) entry which is preliminary data.</text>
</comment>
<feature type="region of interest" description="Disordered" evidence="1">
    <location>
        <begin position="1"/>
        <end position="20"/>
    </location>
</feature>
<accession>A0A397T755</accession>
<dbReference type="Proteomes" id="UP000265703">
    <property type="component" value="Unassembled WGS sequence"/>
</dbReference>
<dbReference type="AlphaFoldDB" id="A0A397T755"/>
<evidence type="ECO:0000313" key="2">
    <source>
        <dbReference type="EMBL" id="RIA93672.1"/>
    </source>
</evidence>
<evidence type="ECO:0000256" key="1">
    <source>
        <dbReference type="SAM" id="MobiDB-lite"/>
    </source>
</evidence>
<feature type="compositionally biased region" description="Low complexity" evidence="1">
    <location>
        <begin position="1"/>
        <end position="16"/>
    </location>
</feature>
<evidence type="ECO:0000313" key="3">
    <source>
        <dbReference type="Proteomes" id="UP000265703"/>
    </source>
</evidence>
<reference evidence="2 3" key="1">
    <citation type="submission" date="2018-06" db="EMBL/GenBank/DDBJ databases">
        <title>Comparative genomics reveals the genomic features of Rhizophagus irregularis, R. cerebriforme, R. diaphanum and Gigaspora rosea, and their symbiotic lifestyle signature.</title>
        <authorList>
            <person name="Morin E."/>
            <person name="San Clemente H."/>
            <person name="Chen E.C.H."/>
            <person name="De La Providencia I."/>
            <person name="Hainaut M."/>
            <person name="Kuo A."/>
            <person name="Kohler A."/>
            <person name="Murat C."/>
            <person name="Tang N."/>
            <person name="Roy S."/>
            <person name="Loubradou J."/>
            <person name="Henrissat B."/>
            <person name="Grigoriev I.V."/>
            <person name="Corradi N."/>
            <person name="Roux C."/>
            <person name="Martin F.M."/>
        </authorList>
    </citation>
    <scope>NUCLEOTIDE SEQUENCE [LARGE SCALE GENOMIC DNA]</scope>
    <source>
        <strain evidence="2 3">DAOM 227022</strain>
    </source>
</reference>